<evidence type="ECO:0000313" key="3">
    <source>
        <dbReference type="EMBL" id="KAK3365174.1"/>
    </source>
</evidence>
<feature type="signal peptide" evidence="2">
    <location>
        <begin position="1"/>
        <end position="19"/>
    </location>
</feature>
<reference evidence="3" key="1">
    <citation type="journal article" date="2023" name="Mol. Phylogenet. Evol.">
        <title>Genome-scale phylogeny and comparative genomics of the fungal order Sordariales.</title>
        <authorList>
            <person name="Hensen N."/>
            <person name="Bonometti L."/>
            <person name="Westerberg I."/>
            <person name="Brannstrom I.O."/>
            <person name="Guillou S."/>
            <person name="Cros-Aarteil S."/>
            <person name="Calhoun S."/>
            <person name="Haridas S."/>
            <person name="Kuo A."/>
            <person name="Mondo S."/>
            <person name="Pangilinan J."/>
            <person name="Riley R."/>
            <person name="LaButti K."/>
            <person name="Andreopoulos B."/>
            <person name="Lipzen A."/>
            <person name="Chen C."/>
            <person name="Yan M."/>
            <person name="Daum C."/>
            <person name="Ng V."/>
            <person name="Clum A."/>
            <person name="Steindorff A."/>
            <person name="Ohm R.A."/>
            <person name="Martin F."/>
            <person name="Silar P."/>
            <person name="Natvig D.O."/>
            <person name="Lalanne C."/>
            <person name="Gautier V."/>
            <person name="Ament-Velasquez S.L."/>
            <person name="Kruys A."/>
            <person name="Hutchinson M.I."/>
            <person name="Powell A.J."/>
            <person name="Barry K."/>
            <person name="Miller A.N."/>
            <person name="Grigoriev I.V."/>
            <person name="Debuchy R."/>
            <person name="Gladieux P."/>
            <person name="Hiltunen Thoren M."/>
            <person name="Johannesson H."/>
        </authorList>
    </citation>
    <scope>NUCLEOTIDE SEQUENCE</scope>
    <source>
        <strain evidence="3">CBS 958.72</strain>
    </source>
</reference>
<dbReference type="AlphaFoldDB" id="A0AAE0N0Q1"/>
<dbReference type="Proteomes" id="UP001287356">
    <property type="component" value="Unassembled WGS sequence"/>
</dbReference>
<keyword evidence="4" id="KW-1185">Reference proteome</keyword>
<dbReference type="EMBL" id="JAULSN010000009">
    <property type="protein sequence ID" value="KAK3365174.1"/>
    <property type="molecule type" value="Genomic_DNA"/>
</dbReference>
<dbReference type="InterPro" id="IPR053216">
    <property type="entry name" value="Appressorial_penetr-assoc"/>
</dbReference>
<keyword evidence="2" id="KW-0732">Signal</keyword>
<feature type="chain" id="PRO_5042286844" description="Ribosomal protein s17" evidence="2">
    <location>
        <begin position="20"/>
        <end position="406"/>
    </location>
</feature>
<gene>
    <name evidence="3" type="ORF">B0T24DRAFT_537048</name>
</gene>
<evidence type="ECO:0000256" key="1">
    <source>
        <dbReference type="SAM" id="MobiDB-lite"/>
    </source>
</evidence>
<accession>A0AAE0N0Q1</accession>
<evidence type="ECO:0000256" key="2">
    <source>
        <dbReference type="SAM" id="SignalP"/>
    </source>
</evidence>
<feature type="compositionally biased region" description="Low complexity" evidence="1">
    <location>
        <begin position="36"/>
        <end position="59"/>
    </location>
</feature>
<proteinExistence type="predicted"/>
<evidence type="ECO:0000313" key="4">
    <source>
        <dbReference type="Proteomes" id="UP001287356"/>
    </source>
</evidence>
<feature type="region of interest" description="Disordered" evidence="1">
    <location>
        <begin position="31"/>
        <end position="59"/>
    </location>
</feature>
<comment type="caution">
    <text evidence="3">The sequence shown here is derived from an EMBL/GenBank/DDBJ whole genome shotgun (WGS) entry which is preliminary data.</text>
</comment>
<dbReference type="PANTHER" id="PTHR34587">
    <property type="entry name" value="VWFA DOMAIN-CONTAINING PROTEIN"/>
    <property type="match status" value="1"/>
</dbReference>
<organism evidence="3 4">
    <name type="scientific">Lasiosphaeria ovina</name>
    <dbReference type="NCBI Taxonomy" id="92902"/>
    <lineage>
        <taxon>Eukaryota</taxon>
        <taxon>Fungi</taxon>
        <taxon>Dikarya</taxon>
        <taxon>Ascomycota</taxon>
        <taxon>Pezizomycotina</taxon>
        <taxon>Sordariomycetes</taxon>
        <taxon>Sordariomycetidae</taxon>
        <taxon>Sordariales</taxon>
        <taxon>Lasiosphaeriaceae</taxon>
        <taxon>Lasiosphaeria</taxon>
    </lineage>
</organism>
<evidence type="ECO:0008006" key="5">
    <source>
        <dbReference type="Google" id="ProtNLM"/>
    </source>
</evidence>
<name>A0AAE0N0Q1_9PEZI</name>
<reference evidence="3" key="2">
    <citation type="submission" date="2023-06" db="EMBL/GenBank/DDBJ databases">
        <authorList>
            <consortium name="Lawrence Berkeley National Laboratory"/>
            <person name="Haridas S."/>
            <person name="Hensen N."/>
            <person name="Bonometti L."/>
            <person name="Westerberg I."/>
            <person name="Brannstrom I.O."/>
            <person name="Guillou S."/>
            <person name="Cros-Aarteil S."/>
            <person name="Calhoun S."/>
            <person name="Kuo A."/>
            <person name="Mondo S."/>
            <person name="Pangilinan J."/>
            <person name="Riley R."/>
            <person name="Labutti K."/>
            <person name="Andreopoulos B."/>
            <person name="Lipzen A."/>
            <person name="Chen C."/>
            <person name="Yanf M."/>
            <person name="Daum C."/>
            <person name="Ng V."/>
            <person name="Clum A."/>
            <person name="Steindorff A."/>
            <person name="Ohm R."/>
            <person name="Martin F."/>
            <person name="Silar P."/>
            <person name="Natvig D."/>
            <person name="Lalanne C."/>
            <person name="Gautier V."/>
            <person name="Ament-Velasquez S.L."/>
            <person name="Kruys A."/>
            <person name="Hutchinson M.I."/>
            <person name="Powell A.J."/>
            <person name="Barry K."/>
            <person name="Miller A.N."/>
            <person name="Grigoriev I.V."/>
            <person name="Debuchy R."/>
            <person name="Gladieux P."/>
            <person name="Thoren M.H."/>
            <person name="Johannesson H."/>
        </authorList>
    </citation>
    <scope>NUCLEOTIDE SEQUENCE</scope>
    <source>
        <strain evidence="3">CBS 958.72</strain>
    </source>
</reference>
<sequence length="406" mass="40702">MLMKTTLAALLGLAVAAEAASVSQIRSPIAFERRQNNNNGKNNNNAKNNNNNQNNNNANAVTTLDPAVIQTGSQSTGQNGAVAADGQANSATDNANFINFCKGQTLTNGLQQKQGSCNGIVMGKIPANTKMVSTVITNPKNNDVVQENQTFNINLQIANLAAGSFTNATSTYYSAPQDLNGAGLIIGHTHVTVQDTGASLNPTTPLDAQQFVFFKGINDAGDGKGGLSAVVTGGLPAGNYRVCTMSSASNHQPVLMPVAQRGSQEDCRFFTVSANAGNGNANNNAGNANAGNGNANNNAGNANNTANAGAGKANAGAGKANAGAGKAAAGGAIAGIAAPAVTDTGNADRKFAVNGDTFVNKAAAVQRACAIQNNACADAVNSGKAQGSSVSDCNAQEQACRTAGGA</sequence>
<dbReference type="PANTHER" id="PTHR34587:SF2">
    <property type="entry name" value="G-PROTEIN COUPLED RECEPTORS FAMILY 1 PROFILE DOMAIN-CONTAINING PROTEIN"/>
    <property type="match status" value="1"/>
</dbReference>
<protein>
    <recommendedName>
        <fullName evidence="5">Ribosomal protein s17</fullName>
    </recommendedName>
</protein>